<gene>
    <name evidence="3" type="ORF">GCM10019016_075840</name>
</gene>
<evidence type="ECO:0000313" key="3">
    <source>
        <dbReference type="EMBL" id="GAA3500478.1"/>
    </source>
</evidence>
<keyword evidence="2" id="KW-0732">Signal</keyword>
<evidence type="ECO:0000256" key="1">
    <source>
        <dbReference type="SAM" id="MobiDB-lite"/>
    </source>
</evidence>
<evidence type="ECO:0008006" key="5">
    <source>
        <dbReference type="Google" id="ProtNLM"/>
    </source>
</evidence>
<sequence>MRNKMLRSVLVAAFSTVVALGALSGFSDEKDVVRANTQWPAVAVGTTGTDNTQWPSVGADSTGTDNTQWPAPGADGAGS</sequence>
<name>A0ABP6TYP3_9ACTN</name>
<evidence type="ECO:0000313" key="4">
    <source>
        <dbReference type="Proteomes" id="UP001501455"/>
    </source>
</evidence>
<protein>
    <recommendedName>
        <fullName evidence="5">Secreted protein</fullName>
    </recommendedName>
</protein>
<keyword evidence="4" id="KW-1185">Reference proteome</keyword>
<feature type="region of interest" description="Disordered" evidence="1">
    <location>
        <begin position="44"/>
        <end position="79"/>
    </location>
</feature>
<dbReference type="Proteomes" id="UP001501455">
    <property type="component" value="Unassembled WGS sequence"/>
</dbReference>
<proteinExistence type="predicted"/>
<feature type="signal peptide" evidence="2">
    <location>
        <begin position="1"/>
        <end position="21"/>
    </location>
</feature>
<accession>A0ABP6TYP3</accession>
<dbReference type="EMBL" id="BAAAXF010000054">
    <property type="protein sequence ID" value="GAA3500478.1"/>
    <property type="molecule type" value="Genomic_DNA"/>
</dbReference>
<organism evidence="3 4">
    <name type="scientific">Streptomyces prasinosporus</name>
    <dbReference type="NCBI Taxonomy" id="68256"/>
    <lineage>
        <taxon>Bacteria</taxon>
        <taxon>Bacillati</taxon>
        <taxon>Actinomycetota</taxon>
        <taxon>Actinomycetes</taxon>
        <taxon>Kitasatosporales</taxon>
        <taxon>Streptomycetaceae</taxon>
        <taxon>Streptomyces</taxon>
        <taxon>Streptomyces albogriseolus group</taxon>
    </lineage>
</organism>
<evidence type="ECO:0000256" key="2">
    <source>
        <dbReference type="SAM" id="SignalP"/>
    </source>
</evidence>
<feature type="compositionally biased region" description="Polar residues" evidence="1">
    <location>
        <begin position="46"/>
        <end position="69"/>
    </location>
</feature>
<feature type="chain" id="PRO_5047397633" description="Secreted protein" evidence="2">
    <location>
        <begin position="22"/>
        <end position="79"/>
    </location>
</feature>
<comment type="caution">
    <text evidence="3">The sequence shown here is derived from an EMBL/GenBank/DDBJ whole genome shotgun (WGS) entry which is preliminary data.</text>
</comment>
<reference evidence="4" key="1">
    <citation type="journal article" date="2019" name="Int. J. Syst. Evol. Microbiol.">
        <title>The Global Catalogue of Microorganisms (GCM) 10K type strain sequencing project: providing services to taxonomists for standard genome sequencing and annotation.</title>
        <authorList>
            <consortium name="The Broad Institute Genomics Platform"/>
            <consortium name="The Broad Institute Genome Sequencing Center for Infectious Disease"/>
            <person name="Wu L."/>
            <person name="Ma J."/>
        </authorList>
    </citation>
    <scope>NUCLEOTIDE SEQUENCE [LARGE SCALE GENOMIC DNA]</scope>
    <source>
        <strain evidence="4">JCM 4816</strain>
    </source>
</reference>